<reference evidence="2" key="1">
    <citation type="submission" date="2019-11" db="EMBL/GenBank/DDBJ databases">
        <authorList>
            <person name="Feng L."/>
        </authorList>
    </citation>
    <scope>NUCLEOTIDE SEQUENCE</scope>
    <source>
        <strain evidence="2">CramosumLFYP8</strain>
    </source>
</reference>
<name>A0A6N2YYW1_9FIRM</name>
<gene>
    <name evidence="2" type="ORF">CRLFYP8_01957</name>
</gene>
<dbReference type="Pfam" id="PF04404">
    <property type="entry name" value="ERF"/>
    <property type="match status" value="1"/>
</dbReference>
<feature type="region of interest" description="Disordered" evidence="1">
    <location>
        <begin position="134"/>
        <end position="153"/>
    </location>
</feature>
<accession>A0A6N2YYW1</accession>
<dbReference type="RefSeq" id="WP_227141446.1">
    <property type="nucleotide sequence ID" value="NZ_CACRTL010000017.1"/>
</dbReference>
<feature type="compositionally biased region" description="Polar residues" evidence="1">
    <location>
        <begin position="143"/>
        <end position="153"/>
    </location>
</feature>
<proteinExistence type="predicted"/>
<dbReference type="EMBL" id="CACRTL010000017">
    <property type="protein sequence ID" value="VYT70780.1"/>
    <property type="molecule type" value="Genomic_DNA"/>
</dbReference>
<sequence length="231" mass="26258">METKIETINIYEKMAHIQNELKAPKGQYNKFGKYKYRSCEDILEAVKPICLKYRTTLIIHDEIECIAGMNYLKAVCTIYDWDSDNKVEAYAYARESIAKKGMDDSQITGATSSYARKYALNGLFNIDDTKDTDSNELHDQVNTKEPQAQKEQPQLDVTSVMKINASLVCEMDTLGIDFRGKLSNLVFKYSGLRTQDTTKLALEDIDKLNSTYASLIKKFKEQQGANQNGIN</sequence>
<protein>
    <submittedName>
        <fullName evidence="2">ERF superfamily protein</fullName>
    </submittedName>
</protein>
<evidence type="ECO:0000256" key="1">
    <source>
        <dbReference type="SAM" id="MobiDB-lite"/>
    </source>
</evidence>
<dbReference type="InterPro" id="IPR007499">
    <property type="entry name" value="ERF_bacteria_virus"/>
</dbReference>
<evidence type="ECO:0000313" key="2">
    <source>
        <dbReference type="EMBL" id="VYT70780.1"/>
    </source>
</evidence>
<dbReference type="AlphaFoldDB" id="A0A6N2YYW1"/>
<organism evidence="2">
    <name type="scientific">Thomasclavelia ramosa</name>
    <dbReference type="NCBI Taxonomy" id="1547"/>
    <lineage>
        <taxon>Bacteria</taxon>
        <taxon>Bacillati</taxon>
        <taxon>Bacillota</taxon>
        <taxon>Erysipelotrichia</taxon>
        <taxon>Erysipelotrichales</taxon>
        <taxon>Coprobacillaceae</taxon>
        <taxon>Thomasclavelia</taxon>
    </lineage>
</organism>